<reference evidence="3 4" key="1">
    <citation type="submission" date="2022-11" db="EMBL/GenBank/DDBJ databases">
        <title>Minimal conservation of predation-associated metabolite biosynthetic gene clusters underscores biosynthetic potential of Myxococcota including descriptions for ten novel species: Archangium lansinium sp. nov., Myxococcus landrumus sp. nov., Nannocystis bai.</title>
        <authorList>
            <person name="Ahearne A."/>
            <person name="Stevens C."/>
            <person name="Dowd S."/>
        </authorList>
    </citation>
    <scope>NUCLEOTIDE SEQUENCE [LARGE SCALE GENOMIC DNA]</scope>
    <source>
        <strain evidence="3 4">BB15-2</strain>
    </source>
</reference>
<keyword evidence="4" id="KW-1185">Reference proteome</keyword>
<dbReference type="InterPro" id="IPR045486">
    <property type="entry name" value="fvmX7"/>
</dbReference>
<feature type="domain" description="FtsH ternary system" evidence="2">
    <location>
        <begin position="105"/>
        <end position="384"/>
    </location>
</feature>
<dbReference type="Proteomes" id="UP001221686">
    <property type="component" value="Unassembled WGS sequence"/>
</dbReference>
<proteinExistence type="predicted"/>
<accession>A0ABT5DW54</accession>
<evidence type="ECO:0000313" key="4">
    <source>
        <dbReference type="Proteomes" id="UP001221686"/>
    </source>
</evidence>
<evidence type="ECO:0000256" key="1">
    <source>
        <dbReference type="SAM" id="MobiDB-lite"/>
    </source>
</evidence>
<dbReference type="EMBL" id="JAQNDL010000001">
    <property type="protein sequence ID" value="MDC0717863.1"/>
    <property type="molecule type" value="Genomic_DNA"/>
</dbReference>
<comment type="caution">
    <text evidence="3">The sequence shown here is derived from an EMBL/GenBank/DDBJ whole genome shotgun (WGS) entry which is preliminary data.</text>
</comment>
<evidence type="ECO:0000259" key="2">
    <source>
        <dbReference type="Pfam" id="PF20005"/>
    </source>
</evidence>
<name>A0ABT5DW54_9BACT</name>
<feature type="region of interest" description="Disordered" evidence="1">
    <location>
        <begin position="437"/>
        <end position="460"/>
    </location>
</feature>
<dbReference type="Pfam" id="PF20005">
    <property type="entry name" value="fvmX7"/>
    <property type="match status" value="1"/>
</dbReference>
<dbReference type="RefSeq" id="WP_272086345.1">
    <property type="nucleotide sequence ID" value="NZ_JAQNDL010000001.1"/>
</dbReference>
<protein>
    <recommendedName>
        <fullName evidence="2">FtsH ternary system domain-containing protein</fullName>
    </recommendedName>
</protein>
<gene>
    <name evidence="3" type="ORF">POL25_13235</name>
</gene>
<evidence type="ECO:0000313" key="3">
    <source>
        <dbReference type="EMBL" id="MDC0717863.1"/>
    </source>
</evidence>
<sequence>MRYCLLLTGTASDGATLAVLLEAAPFLAERTWSVMLDMSGPGSAIACEALDAVLADRLMPRGLPLATAAEEDETLVLRPLRGEGQVRWSWWKQRSAPRLVEALRLRRVPGEPLVEEALFVMRSDSEAPRRLLERLLLLGRSDAQVVSFVDEAGAGRFAVKVKAPPIYLMMAARDGGDEVAVYGRNGGSPLWVAWSFEHASPGPAAASLARTNQAALVDRDGAWLRTSAEWRVRAILDAVAPELEAPRVALTSIASEVRFRVPIRLAPAAMVDPDLWLLTSEQLLELEPLIEVSTSDELSRLTVGRLTGADGTVYLLRERVRPGVPRMAGRVSDTLGVPGYSQVAGADNLYVPTGRRLMPVLRRDDLRALLGLERAHAVVITEDRDGPRVVTIAAVDEQPLQRWIDYVATDRRLELDKLLERSVFEFPEVTIEWPKEVRQPAPKKPGPREAPIKRAPPPKPKVVEEVASAVDFDAAAHLRALREQVRTLERRVVAGGCDEPEVWQELGEIKAELGEGDEAADCFEMALLHAGPPYDARLAERLMVAIRGSDSDDALTEWVVADRRTPAEASRLGASLVARVAAQRFPADELMQLALPIFADPRLPVSRRLAWAVLAGWHRHARDRLGVTRAKEAILGGINERGLSELHDLPRFVRHALAREGEDASEETSEARADRLQQGQLIALEAMWHEAVHAGLPDMDAPTAFLRLIFAVGFARLGARGLAHELVAPVELELDVHEIPNRALFRLYMARLAHESSGGSAEVWAAEVARTVEGIREPRAQQAVLWLQKRSMWLRTGPVEEAAASRATRFKLPPGVDVSGLAEVVAREVSAGARSFDYLIAEAVDVCVRRALASGSDAVVAEVLANAEPGLANIQILSHRAEAVAACIHGAASLGDDAMLGRLLEALVNIARSDKLGSARELVRATQRGLAALRRFGGLEPARALLEALARVHAYTSGDQIALSATVATGFVQIGEERVADEVLDTLCTQVLGNGLDYVTRAQGGLAVAQALRHWPNSPRVERFRRFVAKLPVFRDTFTTSRYYDTHKILILESVVDSLADSRTRHSDRVQGFLDQEEHALRRRIVTDWSAVCGR</sequence>
<organism evidence="3 4">
    <name type="scientific">Nannocystis bainbridge</name>
    <dbReference type="NCBI Taxonomy" id="2995303"/>
    <lineage>
        <taxon>Bacteria</taxon>
        <taxon>Pseudomonadati</taxon>
        <taxon>Myxococcota</taxon>
        <taxon>Polyangia</taxon>
        <taxon>Nannocystales</taxon>
        <taxon>Nannocystaceae</taxon>
        <taxon>Nannocystis</taxon>
    </lineage>
</organism>